<dbReference type="GO" id="GO:0003341">
    <property type="term" value="P:cilium movement"/>
    <property type="evidence" value="ECO:0007669"/>
    <property type="project" value="TreeGrafter"/>
</dbReference>
<dbReference type="GO" id="GO:0005930">
    <property type="term" value="C:axoneme"/>
    <property type="evidence" value="ECO:0007669"/>
    <property type="project" value="TreeGrafter"/>
</dbReference>
<dbReference type="STRING" id="610380.E2BEQ7"/>
<evidence type="ECO:0000313" key="3">
    <source>
        <dbReference type="Proteomes" id="UP000008237"/>
    </source>
</evidence>
<dbReference type="Proteomes" id="UP000008237">
    <property type="component" value="Unassembled WGS sequence"/>
</dbReference>
<gene>
    <name evidence="2" type="ORF">EAI_16676</name>
</gene>
<proteinExistence type="predicted"/>
<dbReference type="InterPro" id="IPR013783">
    <property type="entry name" value="Ig-like_fold"/>
</dbReference>
<evidence type="ECO:0000313" key="2">
    <source>
        <dbReference type="EMBL" id="EFN85832.1"/>
    </source>
</evidence>
<dbReference type="InterPro" id="IPR033305">
    <property type="entry name" value="Hydin-like"/>
</dbReference>
<evidence type="ECO:0000256" key="1">
    <source>
        <dbReference type="SAM" id="MobiDB-lite"/>
    </source>
</evidence>
<keyword evidence="3" id="KW-1185">Reference proteome</keyword>
<dbReference type="InParanoid" id="E2BEQ7"/>
<dbReference type="PANTHER" id="PTHR23053:SF0">
    <property type="entry name" value="HYDROCEPHALUS-INDUCING PROTEIN HOMOLOG"/>
    <property type="match status" value="1"/>
</dbReference>
<dbReference type="OMA" id="REPSVYC"/>
<dbReference type="Gene3D" id="2.60.40.10">
    <property type="entry name" value="Immunoglobulins"/>
    <property type="match status" value="4"/>
</dbReference>
<protein>
    <submittedName>
        <fullName evidence="2">Hydrocephalus-inducing protein</fullName>
    </submittedName>
</protein>
<reference evidence="2 3" key="1">
    <citation type="journal article" date="2010" name="Science">
        <title>Genomic comparison of the ants Camponotus floridanus and Harpegnathos saltator.</title>
        <authorList>
            <person name="Bonasio R."/>
            <person name="Zhang G."/>
            <person name="Ye C."/>
            <person name="Mutti N.S."/>
            <person name="Fang X."/>
            <person name="Qin N."/>
            <person name="Donahue G."/>
            <person name="Yang P."/>
            <person name="Li Q."/>
            <person name="Li C."/>
            <person name="Zhang P."/>
            <person name="Huang Z."/>
            <person name="Berger S.L."/>
            <person name="Reinberg D."/>
            <person name="Wang J."/>
            <person name="Liebig J."/>
        </authorList>
    </citation>
    <scope>NUCLEOTIDE SEQUENCE [LARGE SCALE GENOMIC DNA]</scope>
    <source>
        <strain evidence="2 3">R22 G/1</strain>
    </source>
</reference>
<dbReference type="AlphaFoldDB" id="E2BEQ7"/>
<dbReference type="OrthoDB" id="442692at2759"/>
<name>E2BEQ7_HARSA</name>
<dbReference type="PANTHER" id="PTHR23053">
    <property type="entry name" value="DLEC1 DELETED IN LUNG AND ESOPHAGEAL CANCER 1"/>
    <property type="match status" value="1"/>
</dbReference>
<organism evidence="3">
    <name type="scientific">Harpegnathos saltator</name>
    <name type="common">Jerdon's jumping ant</name>
    <dbReference type="NCBI Taxonomy" id="610380"/>
    <lineage>
        <taxon>Eukaryota</taxon>
        <taxon>Metazoa</taxon>
        <taxon>Ecdysozoa</taxon>
        <taxon>Arthropoda</taxon>
        <taxon>Hexapoda</taxon>
        <taxon>Insecta</taxon>
        <taxon>Pterygota</taxon>
        <taxon>Neoptera</taxon>
        <taxon>Endopterygota</taxon>
        <taxon>Hymenoptera</taxon>
        <taxon>Apocrita</taxon>
        <taxon>Aculeata</taxon>
        <taxon>Formicoidea</taxon>
        <taxon>Formicidae</taxon>
        <taxon>Ponerinae</taxon>
        <taxon>Ponerini</taxon>
        <taxon>Harpegnathos</taxon>
    </lineage>
</organism>
<accession>E2BEQ7</accession>
<sequence length="1259" mass="142031">MDEQYPTRRTANYSRATPRPPRADARSATNLSARPTHDIVEIKAFAKACVPSDLFSSRAGLTERSSDSWLESDDLPFGIQPEKGILPPGESAEFTLRFSPMDVFDYRACLICKVENPDPRLNELAIPIAGRSLLPYCHFDVPESNYPSDGRRDAKLPGPIDYQAAGDGSLPADTRVIEFHVVGVGETHVRKFRMLNPTSDDYRFAWSDRTRHAEGEIPNFHCVLPEGVAERGKHVEFAFAFLAERVGTFESFWLFSIEKYNLQCLFLIVAIVREPSVYCPLVYLRTRPTVLGTNVRDSIRIINDEGFQMPFEVTRDSLYSEGCLQYLKITPMSGILNARSEKILRLEYQPTLVGEFQFPVKCAVKKMKAPLTILVTAITYDVVVSVTYVDRNGRLVRLEQDQENIVDCGRVGLMLKVPVVITFEITNSSEMTIYYSWDLGMTSEIVSRNMYTLAVSEKQGHATSESRVVCRLTVTGLRKTVVKGHRALLKISKGPTYRLSLKATANKPSLEFSFNHHDFGPCYVQDTFAAVQHHVDLRITNFDSVPYMCVIRSLRYVQCGSIKAKFRLDLFRLECEFEEKPHISVTLDALSEKIAARSNVVIPIRFRPLERMCYRDKLRFTIDSAIEKEITITGEGIAYKVRLVNTCDKSVDLGNLSINKTIIKKVPVINDGRAALELRFDLTKRLSGFESRRGIQACPERSDPEDSEVDRTRASVTEIQSADTDEKALQIIEPDLSSEVLKIEPAGSIVLRPAKIVHVIVKYKPTHRMRPFVAQVAYQADFVVQPLFTLCGSCIGKDFRLSKTHLSFGFVVQGCTDETKIALLNTGEIGNAKIWHFEQALLEIDKYGVLGVRITGSCRKLPEPIDTLFFTCHVREKVTKSLSVENDTGVPWRLKPEINGDYFTVDEVLHVPPKNSAPCAITYAPLVMSSDSKPHKGTLLLRLPSDKAPVAYALKGLSVAPQVLRRITRQFPAKTKFIELLPVYNWTDRQQLFECKIENLDAEVASKAFNAITFVGNSKIDVPANSQRDYRAEFYSYKESRCNFKVTFTNQEGEYEFYELQYNIARPEEIESIKLVTAARIPVCYALRLDNPLKQQGITYKATCQHPYVTIHDVPKTKTIDLEYHPVHPSDETVVKLDVYCDKLGLFPYELRLKAAPAPAEETTRVIAMLGGNVTFSLPIRNITRKNAVFTIKVDNECFEASKKIEVPALKSTLFNVTYEPSDVDNIFATLIATSEIAGEFLYDNLSLANACPLFLHFI</sequence>
<dbReference type="EMBL" id="GL447845">
    <property type="protein sequence ID" value="EFN85832.1"/>
    <property type="molecule type" value="Genomic_DNA"/>
</dbReference>
<feature type="region of interest" description="Disordered" evidence="1">
    <location>
        <begin position="1"/>
        <end position="32"/>
    </location>
</feature>
<dbReference type="GO" id="GO:1904158">
    <property type="term" value="P:axonemal central apparatus assembly"/>
    <property type="evidence" value="ECO:0007669"/>
    <property type="project" value="TreeGrafter"/>
</dbReference>